<dbReference type="RefSeq" id="WP_090410239.1">
    <property type="nucleotide sequence ID" value="NZ_FNDQ01000026.1"/>
</dbReference>
<organism evidence="13 14">
    <name type="scientific">Myroides phaeus</name>
    <dbReference type="NCBI Taxonomy" id="702745"/>
    <lineage>
        <taxon>Bacteria</taxon>
        <taxon>Pseudomonadati</taxon>
        <taxon>Bacteroidota</taxon>
        <taxon>Flavobacteriia</taxon>
        <taxon>Flavobacteriales</taxon>
        <taxon>Flavobacteriaceae</taxon>
        <taxon>Myroides</taxon>
    </lineage>
</organism>
<keyword evidence="7 11" id="KW-0315">Glutamine amidotransferase</keyword>
<evidence type="ECO:0000256" key="1">
    <source>
        <dbReference type="ARBA" id="ARBA00004812"/>
    </source>
</evidence>
<dbReference type="InterPro" id="IPR036480">
    <property type="entry name" value="CarbP_synth_ssu_N_sf"/>
</dbReference>
<dbReference type="NCBIfam" id="NF009475">
    <property type="entry name" value="PRK12838.1"/>
    <property type="match status" value="1"/>
</dbReference>
<evidence type="ECO:0000256" key="2">
    <source>
        <dbReference type="ARBA" id="ARBA00005077"/>
    </source>
</evidence>
<dbReference type="PRINTS" id="PR00096">
    <property type="entry name" value="GATASE"/>
</dbReference>
<evidence type="ECO:0000313" key="14">
    <source>
        <dbReference type="Proteomes" id="UP000243588"/>
    </source>
</evidence>
<evidence type="ECO:0000259" key="12">
    <source>
        <dbReference type="SMART" id="SM01097"/>
    </source>
</evidence>
<proteinExistence type="inferred from homology"/>
<comment type="catalytic activity">
    <reaction evidence="10 11">
        <text>L-glutamine + H2O = L-glutamate + NH4(+)</text>
        <dbReference type="Rhea" id="RHEA:15889"/>
        <dbReference type="ChEBI" id="CHEBI:15377"/>
        <dbReference type="ChEBI" id="CHEBI:28938"/>
        <dbReference type="ChEBI" id="CHEBI:29985"/>
        <dbReference type="ChEBI" id="CHEBI:58359"/>
    </reaction>
</comment>
<keyword evidence="5 11" id="KW-0547">Nucleotide-binding</keyword>
<dbReference type="InterPro" id="IPR050472">
    <property type="entry name" value="Anth_synth/Amidotransfase"/>
</dbReference>
<sequence length="372" mass="40613">MEYIERKKALLVLKDGTVFYGKSIGIEGTAFGEICFNTGMTGYQEIFTDPSYFGQIMLATTAHIGNYGVNNNEVDSDGIKIAGLVCKNFSFNHSRVDSNSDLLTYLKEANLVAISDVDTRALTAHIRDNGAMNAIISTDGKSVSELKELLNNVPSMDGLELSSKVSTKEAYTFGNSSASFKVAAIDFGIKTNILRCFDERDCFVKVFPYNVSFAELEAFEADGYFLSNGPGDPKALASLGVLDTVNKVIDSGKPVFGICLGHQLIGLSQGVSTFKMFSGHRGVNHPIMNKETGRGEITSQNHGFAIEKAALDRHPNLELTHVHLNDGTVAGMKMIDREVFSVQYHPESSPGPHDSRYLFDEFVQSMIKKKGA</sequence>
<dbReference type="GO" id="GO:0004088">
    <property type="term" value="F:carbamoyl-phosphate synthase (glutamine-hydrolyzing) activity"/>
    <property type="evidence" value="ECO:0007669"/>
    <property type="project" value="UniProtKB-UniRule"/>
</dbReference>
<dbReference type="InterPro" id="IPR006274">
    <property type="entry name" value="CarbamoylP_synth_ssu"/>
</dbReference>
<dbReference type="GO" id="GO:0006541">
    <property type="term" value="P:glutamine metabolic process"/>
    <property type="evidence" value="ECO:0007669"/>
    <property type="project" value="InterPro"/>
</dbReference>
<feature type="binding site" evidence="11">
    <location>
        <position position="303"/>
    </location>
    <ligand>
        <name>L-glutamine</name>
        <dbReference type="ChEBI" id="CHEBI:58359"/>
    </ligand>
</feature>
<evidence type="ECO:0000256" key="7">
    <source>
        <dbReference type="ARBA" id="ARBA00022962"/>
    </source>
</evidence>
<dbReference type="InterPro" id="IPR029062">
    <property type="entry name" value="Class_I_gatase-like"/>
</dbReference>
<feature type="active site" evidence="11">
    <location>
        <position position="345"/>
    </location>
</feature>
<dbReference type="GO" id="GO:0006207">
    <property type="term" value="P:'de novo' pyrimidine nucleobase biosynthetic process"/>
    <property type="evidence" value="ECO:0007669"/>
    <property type="project" value="InterPro"/>
</dbReference>
<feature type="binding site" evidence="11">
    <location>
        <position position="301"/>
    </location>
    <ligand>
        <name>L-glutamine</name>
        <dbReference type="ChEBI" id="CHEBI:58359"/>
    </ligand>
</feature>
<evidence type="ECO:0000256" key="10">
    <source>
        <dbReference type="ARBA" id="ARBA00049285"/>
    </source>
</evidence>
<dbReference type="EMBL" id="FNDQ01000026">
    <property type="protein sequence ID" value="SDH92957.1"/>
    <property type="molecule type" value="Genomic_DNA"/>
</dbReference>
<evidence type="ECO:0000256" key="5">
    <source>
        <dbReference type="ARBA" id="ARBA00022741"/>
    </source>
</evidence>
<evidence type="ECO:0000256" key="9">
    <source>
        <dbReference type="ARBA" id="ARBA00048816"/>
    </source>
</evidence>
<dbReference type="Proteomes" id="UP000243588">
    <property type="component" value="Unassembled WGS sequence"/>
</dbReference>
<comment type="similarity">
    <text evidence="3 11">Belongs to the CarA family.</text>
</comment>
<dbReference type="PRINTS" id="PR00099">
    <property type="entry name" value="CPSGATASE"/>
</dbReference>
<evidence type="ECO:0000256" key="11">
    <source>
        <dbReference type="HAMAP-Rule" id="MF_01209"/>
    </source>
</evidence>
<dbReference type="AlphaFoldDB" id="A0A1G8GF96"/>
<dbReference type="InterPro" id="IPR017926">
    <property type="entry name" value="GATASE"/>
</dbReference>
<evidence type="ECO:0000313" key="13">
    <source>
        <dbReference type="EMBL" id="SDH92957.1"/>
    </source>
</evidence>
<dbReference type="Pfam" id="PF00988">
    <property type="entry name" value="CPSase_sm_chain"/>
    <property type="match status" value="1"/>
</dbReference>
<dbReference type="Gene3D" id="3.40.50.880">
    <property type="match status" value="1"/>
</dbReference>
<reference evidence="14" key="1">
    <citation type="submission" date="2016-10" db="EMBL/GenBank/DDBJ databases">
        <authorList>
            <person name="Varghese N."/>
            <person name="Submissions S."/>
        </authorList>
    </citation>
    <scope>NUCLEOTIDE SEQUENCE [LARGE SCALE GENOMIC DNA]</scope>
    <source>
        <strain evidence="14">DSM 23313</strain>
    </source>
</reference>
<keyword evidence="4 11" id="KW-0436">Ligase</keyword>
<comment type="catalytic activity">
    <reaction evidence="9 11">
        <text>hydrogencarbonate + L-glutamine + 2 ATP + H2O = carbamoyl phosphate + L-glutamate + 2 ADP + phosphate + 2 H(+)</text>
        <dbReference type="Rhea" id="RHEA:18633"/>
        <dbReference type="ChEBI" id="CHEBI:15377"/>
        <dbReference type="ChEBI" id="CHEBI:15378"/>
        <dbReference type="ChEBI" id="CHEBI:17544"/>
        <dbReference type="ChEBI" id="CHEBI:29985"/>
        <dbReference type="ChEBI" id="CHEBI:30616"/>
        <dbReference type="ChEBI" id="CHEBI:43474"/>
        <dbReference type="ChEBI" id="CHEBI:58228"/>
        <dbReference type="ChEBI" id="CHEBI:58359"/>
        <dbReference type="ChEBI" id="CHEBI:456216"/>
        <dbReference type="EC" id="6.3.5.5"/>
    </reaction>
</comment>
<dbReference type="CDD" id="cd01744">
    <property type="entry name" value="GATase1_CPSase"/>
    <property type="match status" value="1"/>
</dbReference>
<dbReference type="PANTHER" id="PTHR43418">
    <property type="entry name" value="MULTIFUNCTIONAL TRYPTOPHAN BIOSYNTHESIS PROTEIN-RELATED"/>
    <property type="match status" value="1"/>
</dbReference>
<dbReference type="STRING" id="702745.SAMN05421818_12636"/>
<dbReference type="UniPathway" id="UPA00070">
    <property type="reaction ID" value="UER00115"/>
</dbReference>
<comment type="pathway">
    <text evidence="2 11">Amino-acid biosynthesis; L-arginine biosynthesis; carbamoyl phosphate from bicarbonate: step 1/1.</text>
</comment>
<dbReference type="InterPro" id="IPR035686">
    <property type="entry name" value="CPSase_GATase1"/>
</dbReference>
<feature type="active site" description="Nucleophile" evidence="11">
    <location>
        <position position="259"/>
    </location>
</feature>
<evidence type="ECO:0000256" key="8">
    <source>
        <dbReference type="ARBA" id="ARBA00022975"/>
    </source>
</evidence>
<dbReference type="SUPFAM" id="SSF52317">
    <property type="entry name" value="Class I glutamine amidotransferase-like"/>
    <property type="match status" value="1"/>
</dbReference>
<accession>A0A1G8GF96</accession>
<dbReference type="GO" id="GO:0006526">
    <property type="term" value="P:L-arginine biosynthetic process"/>
    <property type="evidence" value="ECO:0007669"/>
    <property type="project" value="UniProtKB-UniRule"/>
</dbReference>
<protein>
    <recommendedName>
        <fullName evidence="11">Carbamoyl phosphate synthase small chain</fullName>
        <ecNumber evidence="11">6.3.5.5</ecNumber>
    </recommendedName>
    <alternativeName>
        <fullName evidence="11">Carbamoyl phosphate synthetase glutamine chain</fullName>
    </alternativeName>
</protein>
<feature type="active site" evidence="11">
    <location>
        <position position="347"/>
    </location>
</feature>
<feature type="binding site" evidence="11">
    <location>
        <position position="263"/>
    </location>
    <ligand>
        <name>L-glutamine</name>
        <dbReference type="ChEBI" id="CHEBI:58359"/>
    </ligand>
</feature>
<feature type="binding site" evidence="11">
    <location>
        <position position="229"/>
    </location>
    <ligand>
        <name>L-glutamine</name>
        <dbReference type="ChEBI" id="CHEBI:58359"/>
    </ligand>
</feature>
<evidence type="ECO:0000256" key="6">
    <source>
        <dbReference type="ARBA" id="ARBA00022840"/>
    </source>
</evidence>
<dbReference type="Pfam" id="PF00117">
    <property type="entry name" value="GATase"/>
    <property type="match status" value="1"/>
</dbReference>
<dbReference type="GO" id="GO:0004359">
    <property type="term" value="F:glutaminase activity"/>
    <property type="evidence" value="ECO:0007669"/>
    <property type="project" value="RHEA"/>
</dbReference>
<dbReference type="PRINTS" id="PR00097">
    <property type="entry name" value="ANTSNTHASEII"/>
</dbReference>
<keyword evidence="11" id="KW-0028">Amino-acid biosynthesis</keyword>
<dbReference type="PANTHER" id="PTHR43418:SF7">
    <property type="entry name" value="CARBAMOYL-PHOSPHATE SYNTHASE SMALL CHAIN"/>
    <property type="match status" value="1"/>
</dbReference>
<dbReference type="GO" id="GO:0005524">
    <property type="term" value="F:ATP binding"/>
    <property type="evidence" value="ECO:0007669"/>
    <property type="project" value="UniProtKB-UniRule"/>
</dbReference>
<feature type="binding site" evidence="11">
    <location>
        <position position="260"/>
    </location>
    <ligand>
        <name>L-glutamine</name>
        <dbReference type="ChEBI" id="CHEBI:58359"/>
    </ligand>
</feature>
<dbReference type="HAMAP" id="MF_01209">
    <property type="entry name" value="CPSase_S_chain"/>
    <property type="match status" value="1"/>
</dbReference>
<dbReference type="Gene3D" id="3.50.30.20">
    <property type="entry name" value="Carbamoyl-phosphate synthase small subunit, N-terminal domain"/>
    <property type="match status" value="1"/>
</dbReference>
<comment type="pathway">
    <text evidence="1 11">Pyrimidine metabolism; UMP biosynthesis via de novo pathway; (S)-dihydroorotate from bicarbonate: step 1/3.</text>
</comment>
<keyword evidence="6 11" id="KW-0067">ATP-binding</keyword>
<keyword evidence="8 11" id="KW-0665">Pyrimidine biosynthesis</keyword>
<comment type="function">
    <text evidence="11">Small subunit of the glutamine-dependent carbamoyl phosphate synthetase (CPSase). CPSase catalyzes the formation of carbamoyl phosphate from the ammonia moiety of glutamine, carbonate, and phosphate donated by ATP, constituting the first step of 2 biosynthetic pathways, one leading to arginine and/or urea and the other to pyrimidine nucleotides. The small subunit (glutamine amidotransferase) binds and cleaves glutamine to supply the large subunit with the substrate ammonia.</text>
</comment>
<dbReference type="UniPathway" id="UPA00068">
    <property type="reaction ID" value="UER00171"/>
</dbReference>
<dbReference type="SMART" id="SM01097">
    <property type="entry name" value="CPSase_sm_chain"/>
    <property type="match status" value="1"/>
</dbReference>
<dbReference type="EC" id="6.3.5.5" evidence="11"/>
<feature type="domain" description="Carbamoyl-phosphate synthase small subunit N-terminal" evidence="12">
    <location>
        <begin position="7"/>
        <end position="137"/>
    </location>
</feature>
<feature type="binding site" evidence="11">
    <location>
        <position position="51"/>
    </location>
    <ligand>
        <name>L-glutamine</name>
        <dbReference type="ChEBI" id="CHEBI:58359"/>
    </ligand>
</feature>
<dbReference type="InterPro" id="IPR002474">
    <property type="entry name" value="CarbamoylP_synth_ssu_N"/>
</dbReference>
<comment type="subunit">
    <text evidence="11">Composed of two chains; the small (or glutamine) chain promotes the hydrolysis of glutamine to ammonia, which is used by the large (or ammonia) chain to synthesize carbamoyl phosphate. Tetramer of heterodimers (alpha,beta)4.</text>
</comment>
<feature type="binding site" evidence="11">
    <location>
        <position position="304"/>
    </location>
    <ligand>
        <name>L-glutamine</name>
        <dbReference type="ChEBI" id="CHEBI:58359"/>
    </ligand>
</feature>
<keyword evidence="11" id="KW-0055">Arginine biosynthesis</keyword>
<feature type="binding site" evidence="11">
    <location>
        <position position="231"/>
    </location>
    <ligand>
        <name>L-glutamine</name>
        <dbReference type="ChEBI" id="CHEBI:58359"/>
    </ligand>
</feature>
<dbReference type="SUPFAM" id="SSF52021">
    <property type="entry name" value="Carbamoyl phosphate synthetase, small subunit N-terminal domain"/>
    <property type="match status" value="1"/>
</dbReference>
<keyword evidence="14" id="KW-1185">Reference proteome</keyword>
<dbReference type="PROSITE" id="PS51273">
    <property type="entry name" value="GATASE_TYPE_1"/>
    <property type="match status" value="1"/>
</dbReference>
<dbReference type="FunFam" id="3.50.30.20:FF:000001">
    <property type="entry name" value="Carbamoyl-phosphate synthase small chain"/>
    <property type="match status" value="1"/>
</dbReference>
<evidence type="ECO:0000256" key="4">
    <source>
        <dbReference type="ARBA" id="ARBA00022598"/>
    </source>
</evidence>
<dbReference type="NCBIfam" id="TIGR01368">
    <property type="entry name" value="CPSaseIIsmall"/>
    <property type="match status" value="1"/>
</dbReference>
<dbReference type="GO" id="GO:0044205">
    <property type="term" value="P:'de novo' UMP biosynthetic process"/>
    <property type="evidence" value="ECO:0007669"/>
    <property type="project" value="UniProtKB-UniRule"/>
</dbReference>
<gene>
    <name evidence="11" type="primary">carA</name>
    <name evidence="13" type="ORF">SAMN05421818_12636</name>
</gene>
<feature type="region of interest" description="CPSase" evidence="11">
    <location>
        <begin position="1"/>
        <end position="180"/>
    </location>
</feature>
<evidence type="ECO:0000256" key="3">
    <source>
        <dbReference type="ARBA" id="ARBA00007800"/>
    </source>
</evidence>
<name>A0A1G8GF96_9FLAO</name>